<dbReference type="InterPro" id="IPR036390">
    <property type="entry name" value="WH_DNA-bd_sf"/>
</dbReference>
<dbReference type="InterPro" id="IPR001845">
    <property type="entry name" value="HTH_ArsR_DNA-bd_dom"/>
</dbReference>
<evidence type="ECO:0000256" key="2">
    <source>
        <dbReference type="ARBA" id="ARBA00023125"/>
    </source>
</evidence>
<keyword evidence="1" id="KW-0805">Transcription regulation</keyword>
<dbReference type="PANTHER" id="PTHR43132:SF2">
    <property type="entry name" value="ARSENICAL RESISTANCE OPERON REPRESSOR ARSR-RELATED"/>
    <property type="match status" value="1"/>
</dbReference>
<accession>A0A4R6YTH4</accession>
<dbReference type="GO" id="GO:0003700">
    <property type="term" value="F:DNA-binding transcription factor activity"/>
    <property type="evidence" value="ECO:0007669"/>
    <property type="project" value="InterPro"/>
</dbReference>
<comment type="caution">
    <text evidence="5">The sequence shown here is derived from an EMBL/GenBank/DDBJ whole genome shotgun (WGS) entry which is preliminary data.</text>
</comment>
<dbReference type="SMART" id="SM00418">
    <property type="entry name" value="HTH_ARSR"/>
    <property type="match status" value="1"/>
</dbReference>
<keyword evidence="3" id="KW-0804">Transcription</keyword>
<dbReference type="Pfam" id="PF12840">
    <property type="entry name" value="HTH_20"/>
    <property type="match status" value="1"/>
</dbReference>
<evidence type="ECO:0000256" key="1">
    <source>
        <dbReference type="ARBA" id="ARBA00023015"/>
    </source>
</evidence>
<dbReference type="AlphaFoldDB" id="A0A4R6YTH4"/>
<keyword evidence="6" id="KW-1185">Reference proteome</keyword>
<evidence type="ECO:0000256" key="3">
    <source>
        <dbReference type="ARBA" id="ARBA00023163"/>
    </source>
</evidence>
<dbReference type="PANTHER" id="PTHR43132">
    <property type="entry name" value="ARSENICAL RESISTANCE OPERON REPRESSOR ARSR-RELATED"/>
    <property type="match status" value="1"/>
</dbReference>
<dbReference type="NCBIfam" id="NF033788">
    <property type="entry name" value="HTH_metalloreg"/>
    <property type="match status" value="1"/>
</dbReference>
<sequence length="119" mass="12842">METKAALKALAALAQDSRLAIFRHLVEVGPEGVHAGAIAETLGLPGATLSFHLKELHHAELVESRQEGRFVRYTANLATVQAMVGYLTETCCGGRPEMCMPVATPLPLPTVKRKPTRPQ</sequence>
<dbReference type="EMBL" id="SNZH01000010">
    <property type="protein sequence ID" value="TDR41594.1"/>
    <property type="molecule type" value="Genomic_DNA"/>
</dbReference>
<name>A0A4R6YTH4_9GAMM</name>
<keyword evidence="2" id="KW-0238">DNA-binding</keyword>
<feature type="domain" description="HTH arsR-type" evidence="4">
    <location>
        <begin position="1"/>
        <end position="95"/>
    </location>
</feature>
<dbReference type="Proteomes" id="UP000295293">
    <property type="component" value="Unassembled WGS sequence"/>
</dbReference>
<dbReference type="CDD" id="cd00090">
    <property type="entry name" value="HTH_ARSR"/>
    <property type="match status" value="1"/>
</dbReference>
<dbReference type="Gene3D" id="1.10.10.10">
    <property type="entry name" value="Winged helix-like DNA-binding domain superfamily/Winged helix DNA-binding domain"/>
    <property type="match status" value="1"/>
</dbReference>
<evidence type="ECO:0000313" key="5">
    <source>
        <dbReference type="EMBL" id="TDR41594.1"/>
    </source>
</evidence>
<dbReference type="InterPro" id="IPR051011">
    <property type="entry name" value="Metal_resp_trans_reg"/>
</dbReference>
<evidence type="ECO:0000313" key="6">
    <source>
        <dbReference type="Proteomes" id="UP000295293"/>
    </source>
</evidence>
<dbReference type="GO" id="GO:0003677">
    <property type="term" value="F:DNA binding"/>
    <property type="evidence" value="ECO:0007669"/>
    <property type="project" value="UniProtKB-KW"/>
</dbReference>
<dbReference type="InterPro" id="IPR036388">
    <property type="entry name" value="WH-like_DNA-bd_sf"/>
</dbReference>
<evidence type="ECO:0000259" key="4">
    <source>
        <dbReference type="PROSITE" id="PS50987"/>
    </source>
</evidence>
<dbReference type="PRINTS" id="PR00778">
    <property type="entry name" value="HTHARSR"/>
</dbReference>
<protein>
    <submittedName>
        <fullName evidence="5">ArsR family transcriptional regulator</fullName>
    </submittedName>
</protein>
<dbReference type="SUPFAM" id="SSF46785">
    <property type="entry name" value="Winged helix' DNA-binding domain"/>
    <property type="match status" value="1"/>
</dbReference>
<organism evidence="5 6">
    <name type="scientific">Tahibacter aquaticus</name>
    <dbReference type="NCBI Taxonomy" id="520092"/>
    <lineage>
        <taxon>Bacteria</taxon>
        <taxon>Pseudomonadati</taxon>
        <taxon>Pseudomonadota</taxon>
        <taxon>Gammaproteobacteria</taxon>
        <taxon>Lysobacterales</taxon>
        <taxon>Rhodanobacteraceae</taxon>
        <taxon>Tahibacter</taxon>
    </lineage>
</organism>
<reference evidence="5 6" key="1">
    <citation type="submission" date="2019-03" db="EMBL/GenBank/DDBJ databases">
        <title>Genomic Encyclopedia of Type Strains, Phase IV (KMG-IV): sequencing the most valuable type-strain genomes for metagenomic binning, comparative biology and taxonomic classification.</title>
        <authorList>
            <person name="Goeker M."/>
        </authorList>
    </citation>
    <scope>NUCLEOTIDE SEQUENCE [LARGE SCALE GENOMIC DNA]</scope>
    <source>
        <strain evidence="5 6">DSM 21667</strain>
    </source>
</reference>
<gene>
    <name evidence="5" type="ORF">DFR29_11076</name>
</gene>
<dbReference type="PROSITE" id="PS50987">
    <property type="entry name" value="HTH_ARSR_2"/>
    <property type="match status" value="1"/>
</dbReference>
<dbReference type="RefSeq" id="WP_133819678.1">
    <property type="nucleotide sequence ID" value="NZ_SNZH01000010.1"/>
</dbReference>
<proteinExistence type="predicted"/>
<dbReference type="InterPro" id="IPR011991">
    <property type="entry name" value="ArsR-like_HTH"/>
</dbReference>
<dbReference type="OrthoDB" id="5297460at2"/>